<evidence type="ECO:0000313" key="3">
    <source>
        <dbReference type="Proteomes" id="UP001497623"/>
    </source>
</evidence>
<dbReference type="InterPro" id="IPR004119">
    <property type="entry name" value="EcKL"/>
</dbReference>
<name>A0AAV2S557_MEGNR</name>
<dbReference type="SUPFAM" id="SSF56112">
    <property type="entry name" value="Protein kinase-like (PK-like)"/>
    <property type="match status" value="1"/>
</dbReference>
<dbReference type="AlphaFoldDB" id="A0AAV2S557"/>
<comment type="caution">
    <text evidence="2">The sequence shown here is derived from an EMBL/GenBank/DDBJ whole genome shotgun (WGS) entry which is preliminary data.</text>
</comment>
<keyword evidence="3" id="KW-1185">Reference proteome</keyword>
<dbReference type="PANTHER" id="PTHR11012:SF30">
    <property type="entry name" value="PROTEIN KINASE-LIKE DOMAIN-CONTAINING"/>
    <property type="match status" value="1"/>
</dbReference>
<dbReference type="InterPro" id="IPR015897">
    <property type="entry name" value="CHK_kinase-like"/>
</dbReference>
<dbReference type="SMART" id="SM00587">
    <property type="entry name" value="CHK"/>
    <property type="match status" value="1"/>
</dbReference>
<dbReference type="PANTHER" id="PTHR11012">
    <property type="entry name" value="PROTEIN KINASE-LIKE DOMAIN-CONTAINING"/>
    <property type="match status" value="1"/>
</dbReference>
<sequence length="479" mass="55646">VTCTLVKAWTNNLKGSSMKAPEYPPDISREWVEFVLNEYENTQQPPVTVIVNTYTLSDGLKPGDGFAGQLVRLDVEATLSTKDRTQKKDYHLMVKLMDASAGDREMNRRSRTDVREMLMYRQVIPELNKFAKDHGGDEFCLTMPGFIYGKCTDDEFVLVMDNLKIQGFDTIANEKGLSYTQMMMTVEYLAKVHALSYSYDKKHNFLEKFPFYENDSMTNMFFSFGKYEGLANAKMALNTEDGTGEFIKKIEKAEPRLMKEYDEARQKVTPKSIMCLTHADLWNKNLMFKLTKEDNGTEVTEDIHVLDWQRSFWNTSVFDLHFLIYSSTTHQLRKEHLEQILQHYHSLFIRVTTKMGIALNWSYEDFKAEYRRLQVFGVLRGLTITQLTLSEQIKEWKGKSAANAVPYGFMKPVYYYLAKILTPVKLSAPVQYMMFTFFKYMFGYIGKEMLDGKNPVMRERVLGIVYEADADGFFDNESK</sequence>
<dbReference type="Proteomes" id="UP001497623">
    <property type="component" value="Unassembled WGS sequence"/>
</dbReference>
<dbReference type="EMBL" id="CAXKWB010044214">
    <property type="protein sequence ID" value="CAL4160472.1"/>
    <property type="molecule type" value="Genomic_DNA"/>
</dbReference>
<evidence type="ECO:0000259" key="1">
    <source>
        <dbReference type="SMART" id="SM00587"/>
    </source>
</evidence>
<organism evidence="2 3">
    <name type="scientific">Meganyctiphanes norvegica</name>
    <name type="common">Northern krill</name>
    <name type="synonym">Thysanopoda norvegica</name>
    <dbReference type="NCBI Taxonomy" id="48144"/>
    <lineage>
        <taxon>Eukaryota</taxon>
        <taxon>Metazoa</taxon>
        <taxon>Ecdysozoa</taxon>
        <taxon>Arthropoda</taxon>
        <taxon>Crustacea</taxon>
        <taxon>Multicrustacea</taxon>
        <taxon>Malacostraca</taxon>
        <taxon>Eumalacostraca</taxon>
        <taxon>Eucarida</taxon>
        <taxon>Euphausiacea</taxon>
        <taxon>Euphausiidae</taxon>
        <taxon>Meganyctiphanes</taxon>
    </lineage>
</organism>
<dbReference type="Gene3D" id="3.90.1200.10">
    <property type="match status" value="1"/>
</dbReference>
<proteinExistence type="predicted"/>
<protein>
    <recommendedName>
        <fullName evidence="1">CHK kinase-like domain-containing protein</fullName>
    </recommendedName>
</protein>
<dbReference type="InterPro" id="IPR011009">
    <property type="entry name" value="Kinase-like_dom_sf"/>
</dbReference>
<accession>A0AAV2S557</accession>
<dbReference type="Pfam" id="PF02958">
    <property type="entry name" value="EcKL"/>
    <property type="match status" value="1"/>
</dbReference>
<reference evidence="2 3" key="1">
    <citation type="submission" date="2024-05" db="EMBL/GenBank/DDBJ databases">
        <authorList>
            <person name="Wallberg A."/>
        </authorList>
    </citation>
    <scope>NUCLEOTIDE SEQUENCE [LARGE SCALE GENOMIC DNA]</scope>
</reference>
<gene>
    <name evidence="2" type="ORF">MNOR_LOCUS32457</name>
</gene>
<evidence type="ECO:0000313" key="2">
    <source>
        <dbReference type="EMBL" id="CAL4160472.1"/>
    </source>
</evidence>
<feature type="domain" description="CHK kinase-like" evidence="1">
    <location>
        <begin position="158"/>
        <end position="354"/>
    </location>
</feature>
<feature type="non-terminal residue" evidence="2">
    <location>
        <position position="1"/>
    </location>
</feature>